<comment type="caution">
    <text evidence="1">The sequence shown here is derived from an EMBL/GenBank/DDBJ whole genome shotgun (WGS) entry which is preliminary data.</text>
</comment>
<reference evidence="1 2" key="1">
    <citation type="submission" date="2014-06" db="EMBL/GenBank/DDBJ databases">
        <authorList>
            <person name="Teng J.L."/>
            <person name="Huang Y."/>
            <person name="Tse H."/>
            <person name="Lau S.K."/>
            <person name="Woo P.C."/>
        </authorList>
    </citation>
    <scope>NUCLEOTIDE SEQUENCE [LARGE SCALE GENOMIC DNA]</scope>
    <source>
        <strain evidence="1 2">HKU4</strain>
    </source>
</reference>
<dbReference type="Proteomes" id="UP000030019">
    <property type="component" value="Unassembled WGS sequence"/>
</dbReference>
<evidence type="ECO:0000313" key="2">
    <source>
        <dbReference type="Proteomes" id="UP000030019"/>
    </source>
</evidence>
<organism evidence="1 2">
    <name type="scientific">Streptococcus sinensis</name>
    <dbReference type="NCBI Taxonomy" id="176090"/>
    <lineage>
        <taxon>Bacteria</taxon>
        <taxon>Bacillati</taxon>
        <taxon>Bacillota</taxon>
        <taxon>Bacilli</taxon>
        <taxon>Lactobacillales</taxon>
        <taxon>Streptococcaceae</taxon>
        <taxon>Streptococcus</taxon>
    </lineage>
</organism>
<dbReference type="EMBL" id="JPEN01000012">
    <property type="protein sequence ID" value="KGM38140.1"/>
    <property type="molecule type" value="Genomic_DNA"/>
</dbReference>
<accession>A0A0A0DJD2</accession>
<sequence length="50" mass="6196">MKMELRKHQKTNKKSKGLGYDYPSLDLLWKKLLMRRRIARIVHWTTLAWR</sequence>
<keyword evidence="2" id="KW-1185">Reference proteome</keyword>
<dbReference type="PATRIC" id="fig|176090.4.peg.83"/>
<name>A0A0A0DJD2_9STRE</name>
<gene>
    <name evidence="1" type="ORF">SSIN_0083</name>
</gene>
<protein>
    <submittedName>
        <fullName evidence="1">Uncharacterized protein</fullName>
    </submittedName>
</protein>
<dbReference type="AlphaFoldDB" id="A0A0A0DJD2"/>
<dbReference type="STRING" id="176090.SSIN_0083"/>
<proteinExistence type="predicted"/>
<evidence type="ECO:0000313" key="1">
    <source>
        <dbReference type="EMBL" id="KGM38140.1"/>
    </source>
</evidence>